<dbReference type="InterPro" id="IPR036314">
    <property type="entry name" value="SOD_C_sf"/>
</dbReference>
<comment type="cofactor">
    <cofactor evidence="1">
        <name>Mn(2+)</name>
        <dbReference type="ChEBI" id="CHEBI:29035"/>
    </cofactor>
</comment>
<evidence type="ECO:0000256" key="6">
    <source>
        <dbReference type="ARBA" id="ARBA00023211"/>
    </source>
</evidence>
<dbReference type="SUPFAM" id="SSF54719">
    <property type="entry name" value="Fe,Mn superoxide dismutase (SOD), C-terminal domain"/>
    <property type="match status" value="1"/>
</dbReference>
<dbReference type="InterPro" id="IPR019832">
    <property type="entry name" value="Mn/Fe_SOD_C"/>
</dbReference>
<dbReference type="InterPro" id="IPR001189">
    <property type="entry name" value="Mn/Fe_SOD"/>
</dbReference>
<name>A0ABD6AB37_9EURY</name>
<keyword evidence="4 7" id="KW-0479">Metal-binding</keyword>
<keyword evidence="12" id="KW-1185">Reference proteome</keyword>
<reference evidence="11 12" key="1">
    <citation type="journal article" date="2019" name="Int. J. Syst. Evol. Microbiol.">
        <title>The Global Catalogue of Microorganisms (GCM) 10K type strain sequencing project: providing services to taxonomists for standard genome sequencing and annotation.</title>
        <authorList>
            <consortium name="The Broad Institute Genomics Platform"/>
            <consortium name="The Broad Institute Genome Sequencing Center for Infectious Disease"/>
            <person name="Wu L."/>
            <person name="Ma J."/>
        </authorList>
    </citation>
    <scope>NUCLEOTIDE SEQUENCE [LARGE SCALE GENOMIC DNA]</scope>
    <source>
        <strain evidence="11 12">PSR21</strain>
    </source>
</reference>
<dbReference type="InterPro" id="IPR036324">
    <property type="entry name" value="Mn/Fe_SOD_N_sf"/>
</dbReference>
<dbReference type="GO" id="GO:0046872">
    <property type="term" value="F:metal ion binding"/>
    <property type="evidence" value="ECO:0007669"/>
    <property type="project" value="UniProtKB-KW"/>
</dbReference>
<comment type="similarity">
    <text evidence="2 7">Belongs to the iron/manganese superoxide dismutase family.</text>
</comment>
<dbReference type="GeneID" id="79315893"/>
<dbReference type="Pfam" id="PF02777">
    <property type="entry name" value="Sod_Fe_C"/>
    <property type="match status" value="1"/>
</dbReference>
<evidence type="ECO:0000256" key="5">
    <source>
        <dbReference type="ARBA" id="ARBA00023002"/>
    </source>
</evidence>
<feature type="domain" description="Manganese/iron superoxide dismutase C-terminal" evidence="10">
    <location>
        <begin position="142"/>
        <end position="241"/>
    </location>
</feature>
<feature type="domain" description="Manganese/iron superoxide dismutase N-terminal" evidence="9">
    <location>
        <begin position="54"/>
        <end position="134"/>
    </location>
</feature>
<comment type="catalytic activity">
    <reaction evidence="7">
        <text>2 superoxide + 2 H(+) = H2O2 + O2</text>
        <dbReference type="Rhea" id="RHEA:20696"/>
        <dbReference type="ChEBI" id="CHEBI:15378"/>
        <dbReference type="ChEBI" id="CHEBI:15379"/>
        <dbReference type="ChEBI" id="CHEBI:16240"/>
        <dbReference type="ChEBI" id="CHEBI:18421"/>
        <dbReference type="EC" id="1.15.1.1"/>
    </reaction>
</comment>
<feature type="compositionally biased region" description="Basic and acidic residues" evidence="8">
    <location>
        <begin position="38"/>
        <end position="51"/>
    </location>
</feature>
<sequence>MTDATESRRDGSTRRTVLRGLGLTAAALGLPGLAAAEGDGRGGDEGTERTAEPYSLPPLPYDYDALEPHIDARIMRLHHDEHHKGYVEGANAALDELAAMRESGEFDRIKAVKRDLSFNLSGHLLHSVFWRIMSPDGGGDPGGDLASALRRDFGSVEGFKREFAAAATGVEGSGWGLLVYDHLAGRLLVTQAEAHNDLAVQGATPLLVLDVWEHAYYLQYENDRTAYVDAFWNVVDWSAVDAVYRAAASARRPAESN</sequence>
<dbReference type="InterPro" id="IPR006311">
    <property type="entry name" value="TAT_signal"/>
</dbReference>
<evidence type="ECO:0000256" key="7">
    <source>
        <dbReference type="RuleBase" id="RU000414"/>
    </source>
</evidence>
<dbReference type="PROSITE" id="PS51318">
    <property type="entry name" value="TAT"/>
    <property type="match status" value="1"/>
</dbReference>
<protein>
    <recommendedName>
        <fullName evidence="3 7">Superoxide dismutase</fullName>
        <ecNumber evidence="3 7">1.15.1.1</ecNumber>
    </recommendedName>
</protein>
<organism evidence="11 12">
    <name type="scientific">Halomarina halobia</name>
    <dbReference type="NCBI Taxonomy" id="3033386"/>
    <lineage>
        <taxon>Archaea</taxon>
        <taxon>Methanobacteriati</taxon>
        <taxon>Methanobacteriota</taxon>
        <taxon>Stenosarchaea group</taxon>
        <taxon>Halobacteria</taxon>
        <taxon>Halobacteriales</taxon>
        <taxon>Natronomonadaceae</taxon>
        <taxon>Halomarina</taxon>
    </lineage>
</organism>
<dbReference type="EC" id="1.15.1.1" evidence="3 7"/>
<accession>A0ABD6AB37</accession>
<keyword evidence="6" id="KW-0464">Manganese</keyword>
<proteinExistence type="inferred from homology"/>
<evidence type="ECO:0000256" key="4">
    <source>
        <dbReference type="ARBA" id="ARBA00022723"/>
    </source>
</evidence>
<evidence type="ECO:0000259" key="10">
    <source>
        <dbReference type="Pfam" id="PF02777"/>
    </source>
</evidence>
<dbReference type="Proteomes" id="UP001596547">
    <property type="component" value="Unassembled WGS sequence"/>
</dbReference>
<evidence type="ECO:0000259" key="9">
    <source>
        <dbReference type="Pfam" id="PF00081"/>
    </source>
</evidence>
<evidence type="ECO:0000256" key="8">
    <source>
        <dbReference type="SAM" id="MobiDB-lite"/>
    </source>
</evidence>
<dbReference type="PROSITE" id="PS00088">
    <property type="entry name" value="SOD_MN"/>
    <property type="match status" value="1"/>
</dbReference>
<comment type="caution">
    <text evidence="11">The sequence shown here is derived from an EMBL/GenBank/DDBJ whole genome shotgun (WGS) entry which is preliminary data.</text>
</comment>
<dbReference type="FunFam" id="1.10.287.990:FF:000001">
    <property type="entry name" value="Superoxide dismutase"/>
    <property type="match status" value="1"/>
</dbReference>
<evidence type="ECO:0000256" key="2">
    <source>
        <dbReference type="ARBA" id="ARBA00008714"/>
    </source>
</evidence>
<dbReference type="EMBL" id="JBHTBF010000002">
    <property type="protein sequence ID" value="MFC7317437.1"/>
    <property type="molecule type" value="Genomic_DNA"/>
</dbReference>
<keyword evidence="5 7" id="KW-0560">Oxidoreductase</keyword>
<dbReference type="Gene3D" id="1.10.287.990">
    <property type="entry name" value="Fe,Mn superoxide dismutase (SOD) domain"/>
    <property type="match status" value="1"/>
</dbReference>
<dbReference type="GO" id="GO:0004784">
    <property type="term" value="F:superoxide dismutase activity"/>
    <property type="evidence" value="ECO:0007669"/>
    <property type="project" value="UniProtKB-EC"/>
</dbReference>
<dbReference type="PANTHER" id="PTHR11404:SF6">
    <property type="entry name" value="SUPEROXIDE DISMUTASE [MN], MITOCHONDRIAL"/>
    <property type="match status" value="1"/>
</dbReference>
<comment type="function">
    <text evidence="7">Destroys radicals which are normally produced within the cells and which are toxic to biological systems.</text>
</comment>
<dbReference type="InterPro" id="IPR019831">
    <property type="entry name" value="Mn/Fe_SOD_N"/>
</dbReference>
<dbReference type="Gene3D" id="3.55.40.20">
    <property type="entry name" value="Iron/manganese superoxide dismutase, C-terminal domain"/>
    <property type="match status" value="1"/>
</dbReference>
<dbReference type="Pfam" id="PF00081">
    <property type="entry name" value="Sod_Fe_N"/>
    <property type="match status" value="1"/>
</dbReference>
<dbReference type="PRINTS" id="PR01703">
    <property type="entry name" value="MNSODISMTASE"/>
</dbReference>
<dbReference type="PANTHER" id="PTHR11404">
    <property type="entry name" value="SUPEROXIDE DISMUTASE 2"/>
    <property type="match status" value="1"/>
</dbReference>
<dbReference type="InterPro" id="IPR050265">
    <property type="entry name" value="Fe/Mn_Superoxide_Dismutase"/>
</dbReference>
<dbReference type="AlphaFoldDB" id="A0ABD6AB37"/>
<evidence type="ECO:0000256" key="1">
    <source>
        <dbReference type="ARBA" id="ARBA00001936"/>
    </source>
</evidence>
<evidence type="ECO:0000313" key="12">
    <source>
        <dbReference type="Proteomes" id="UP001596547"/>
    </source>
</evidence>
<dbReference type="InterPro" id="IPR019833">
    <property type="entry name" value="Mn/Fe_SOD_BS"/>
</dbReference>
<dbReference type="SUPFAM" id="SSF46609">
    <property type="entry name" value="Fe,Mn superoxide dismutase (SOD), N-terminal domain"/>
    <property type="match status" value="1"/>
</dbReference>
<evidence type="ECO:0000313" key="11">
    <source>
        <dbReference type="EMBL" id="MFC7317437.1"/>
    </source>
</evidence>
<dbReference type="FunFam" id="3.55.40.20:FF:000004">
    <property type="entry name" value="Superoxide dismutase [Fe]"/>
    <property type="match status" value="1"/>
</dbReference>
<feature type="region of interest" description="Disordered" evidence="8">
    <location>
        <begin position="34"/>
        <end position="58"/>
    </location>
</feature>
<dbReference type="RefSeq" id="WP_276303315.1">
    <property type="nucleotide sequence ID" value="NZ_CP119992.1"/>
</dbReference>
<gene>
    <name evidence="11" type="ORF">ACFQPE_11650</name>
</gene>
<evidence type="ECO:0000256" key="3">
    <source>
        <dbReference type="ARBA" id="ARBA00012682"/>
    </source>
</evidence>